<comment type="similarity">
    <text evidence="2">Belongs to the AIM9 family.</text>
</comment>
<dbReference type="AlphaFoldDB" id="A0A395HSP9"/>
<gene>
    <name evidence="8" type="ORF">BO97DRAFT_471833</name>
</gene>
<keyword evidence="4" id="KW-0809">Transit peptide</keyword>
<evidence type="ECO:0000259" key="7">
    <source>
        <dbReference type="Pfam" id="PF01636"/>
    </source>
</evidence>
<dbReference type="PANTHER" id="PTHR36091">
    <property type="entry name" value="ALTERED INHERITANCE OF MITOCHONDRIA PROTEIN 9, MITOCHONDRIAL"/>
    <property type="match status" value="1"/>
</dbReference>
<keyword evidence="9" id="KW-1185">Reference proteome</keyword>
<dbReference type="GO" id="GO:0005739">
    <property type="term" value="C:mitochondrion"/>
    <property type="evidence" value="ECO:0007669"/>
    <property type="project" value="UniProtKB-SubCell"/>
</dbReference>
<evidence type="ECO:0000256" key="6">
    <source>
        <dbReference type="ARBA" id="ARBA00031849"/>
    </source>
</evidence>
<dbReference type="EMBL" id="KZ824296">
    <property type="protein sequence ID" value="RAL10365.1"/>
    <property type="molecule type" value="Genomic_DNA"/>
</dbReference>
<name>A0A395HSP9_ASPHC</name>
<proteinExistence type="inferred from homology"/>
<feature type="domain" description="Aminoglycoside phosphotransferase" evidence="7">
    <location>
        <begin position="253"/>
        <end position="289"/>
    </location>
</feature>
<reference evidence="8 9" key="1">
    <citation type="submission" date="2018-02" db="EMBL/GenBank/DDBJ databases">
        <title>The genomes of Aspergillus section Nigri reveals drivers in fungal speciation.</title>
        <authorList>
            <consortium name="DOE Joint Genome Institute"/>
            <person name="Vesth T.C."/>
            <person name="Nybo J."/>
            <person name="Theobald S."/>
            <person name="Brandl J."/>
            <person name="Frisvad J.C."/>
            <person name="Nielsen K.F."/>
            <person name="Lyhne E.K."/>
            <person name="Kogle M.E."/>
            <person name="Kuo A."/>
            <person name="Riley R."/>
            <person name="Clum A."/>
            <person name="Nolan M."/>
            <person name="Lipzen A."/>
            <person name="Salamov A."/>
            <person name="Henrissat B."/>
            <person name="Wiebenga A."/>
            <person name="De vries R.P."/>
            <person name="Grigoriev I.V."/>
            <person name="Mortensen U.H."/>
            <person name="Andersen M.R."/>
            <person name="Baker S.E."/>
        </authorList>
    </citation>
    <scope>NUCLEOTIDE SEQUENCE [LARGE SCALE GENOMIC DNA]</scope>
    <source>
        <strain evidence="8 9">CBS 101889</strain>
    </source>
</reference>
<dbReference type="OrthoDB" id="2831558at2759"/>
<dbReference type="InterPro" id="IPR002575">
    <property type="entry name" value="Aminoglycoside_PTrfase"/>
</dbReference>
<dbReference type="Pfam" id="PF01636">
    <property type="entry name" value="APH"/>
    <property type="match status" value="1"/>
</dbReference>
<evidence type="ECO:0000256" key="1">
    <source>
        <dbReference type="ARBA" id="ARBA00004173"/>
    </source>
</evidence>
<sequence length="489" mass="56214">MRLTLAPNEQICEEDLYKYTKHRWLYNEESELSKRYLKFNIQQLINVAITACDGASSCIRVTKCAEGLYNKAFILRMDNGSEVFAKLPNPNAGPAHVTVASEVATRELLRRVLDIPVPRVLSWSFDAHGCIHFKEVLRSLTGKAEDIHADALGSDVIKKFTIGPLTTNELWNGQRGSMNLDRGPWKHPRGYTRAVGNNEISWIKSHATPRMNYNRSNQNKELPQDGIALLEKYMDVSSYLVPAPNDKSCSLNVPWHPDLHLDNIIIDPETCQITRVVDWQSACVAPLFYQSAVPRLCRHPRPVREGWVIPERPDNYEDLSPDEQKRIDDDRESEMIHKFYEAQLFKRAPRHWDVLQQSIFPIVRKPVWLVTGVWENRDLFFLRDALMDVQTHWDRLVAGQDAPCPISFSSEEIELQAKEEENIQGVGSMLSLFQEQATLPVDGMVAPEDYDVARENCRKLKDIFIGLAKDDEEKELFGRLWPYQEPESD</sequence>
<evidence type="ECO:0000256" key="5">
    <source>
        <dbReference type="ARBA" id="ARBA00023128"/>
    </source>
</evidence>
<dbReference type="InterPro" id="IPR011009">
    <property type="entry name" value="Kinase-like_dom_sf"/>
</dbReference>
<evidence type="ECO:0000256" key="2">
    <source>
        <dbReference type="ARBA" id="ARBA00005543"/>
    </source>
</evidence>
<organism evidence="8 9">
    <name type="scientific">Aspergillus homomorphus (strain CBS 101889)</name>
    <dbReference type="NCBI Taxonomy" id="1450537"/>
    <lineage>
        <taxon>Eukaryota</taxon>
        <taxon>Fungi</taxon>
        <taxon>Dikarya</taxon>
        <taxon>Ascomycota</taxon>
        <taxon>Pezizomycotina</taxon>
        <taxon>Eurotiomycetes</taxon>
        <taxon>Eurotiomycetidae</taxon>
        <taxon>Eurotiales</taxon>
        <taxon>Aspergillaceae</taxon>
        <taxon>Aspergillus</taxon>
        <taxon>Aspergillus subgen. Circumdati</taxon>
    </lineage>
</organism>
<dbReference type="Proteomes" id="UP000248961">
    <property type="component" value="Unassembled WGS sequence"/>
</dbReference>
<evidence type="ECO:0000256" key="3">
    <source>
        <dbReference type="ARBA" id="ARBA00016197"/>
    </source>
</evidence>
<dbReference type="SUPFAM" id="SSF56112">
    <property type="entry name" value="Protein kinase-like (PK-like)"/>
    <property type="match status" value="1"/>
</dbReference>
<keyword evidence="5" id="KW-0496">Mitochondrion</keyword>
<dbReference type="RefSeq" id="XP_025549519.1">
    <property type="nucleotide sequence ID" value="XM_025700075.1"/>
</dbReference>
<dbReference type="VEuPathDB" id="FungiDB:BO97DRAFT_471833"/>
<accession>A0A395HSP9</accession>
<evidence type="ECO:0000313" key="8">
    <source>
        <dbReference type="EMBL" id="RAL10365.1"/>
    </source>
</evidence>
<evidence type="ECO:0000256" key="4">
    <source>
        <dbReference type="ARBA" id="ARBA00022946"/>
    </source>
</evidence>
<comment type="subcellular location">
    <subcellularLocation>
        <location evidence="1">Mitochondrion</location>
    </subcellularLocation>
</comment>
<dbReference type="GeneID" id="37204364"/>
<dbReference type="PANTHER" id="PTHR36091:SF1">
    <property type="entry name" value="ALTERED INHERITANCE OF MITOCHONDRIA PROTEIN 9, MITOCHONDRIAL"/>
    <property type="match status" value="1"/>
</dbReference>
<dbReference type="InterPro" id="IPR051035">
    <property type="entry name" value="Mito_inheritance_9"/>
</dbReference>
<dbReference type="Gene3D" id="3.90.1200.10">
    <property type="match status" value="1"/>
</dbReference>
<evidence type="ECO:0000313" key="9">
    <source>
        <dbReference type="Proteomes" id="UP000248961"/>
    </source>
</evidence>
<protein>
    <recommendedName>
        <fullName evidence="3">Altered inheritance of mitochondria protein 9, mitochondrial</fullName>
    </recommendedName>
    <alternativeName>
        <fullName evidence="6">Found in mitochondrial proteome protein 29</fullName>
    </alternativeName>
</protein>